<sequence>MVSRTGLYASIIKDNFKDGNQKDDSIDITGISCNQAPIVLKPLASLYNPYPYGCSVLCNHPLDSEIKDLVKKAKDALVMDPRSPHRYPDVDEINIIVPEELFRKYTETDSRATSPMPIIAQKKPLIEENTDKSRLVLDLNRSRSQQSSIKFSGIVGQDFCDTLSLCHGSVLHVPEFSRPNYRTSISRRKMETKKETFKKRSRHKINITEKQADNIADNLRHLYLPGSYEIQKDNEGSKEVTWRRGKPIKPGKKSKKKSEKKKSAHQNKEFKGPQEPLETQVIIF</sequence>
<reference evidence="2" key="1">
    <citation type="submission" date="2018-04" db="EMBL/GenBank/DDBJ databases">
        <title>Transcriptome assembly of Sipha flava.</title>
        <authorList>
            <person name="Scully E.D."/>
            <person name="Geib S.M."/>
            <person name="Palmer N.A."/>
            <person name="Koch K."/>
            <person name="Bradshaw J."/>
            <person name="Heng-Moss T."/>
            <person name="Sarath G."/>
        </authorList>
    </citation>
    <scope>NUCLEOTIDE SEQUENCE</scope>
</reference>
<gene>
    <name evidence="2" type="ORF">g.172113</name>
</gene>
<proteinExistence type="predicted"/>
<feature type="region of interest" description="Disordered" evidence="1">
    <location>
        <begin position="234"/>
        <end position="284"/>
    </location>
</feature>
<evidence type="ECO:0000256" key="1">
    <source>
        <dbReference type="SAM" id="MobiDB-lite"/>
    </source>
</evidence>
<organism evidence="2">
    <name type="scientific">Sipha flava</name>
    <name type="common">yellow sugarcane aphid</name>
    <dbReference type="NCBI Taxonomy" id="143950"/>
    <lineage>
        <taxon>Eukaryota</taxon>
        <taxon>Metazoa</taxon>
        <taxon>Ecdysozoa</taxon>
        <taxon>Arthropoda</taxon>
        <taxon>Hexapoda</taxon>
        <taxon>Insecta</taxon>
        <taxon>Pterygota</taxon>
        <taxon>Neoptera</taxon>
        <taxon>Paraneoptera</taxon>
        <taxon>Hemiptera</taxon>
        <taxon>Sternorrhyncha</taxon>
        <taxon>Aphidomorpha</taxon>
        <taxon>Aphidoidea</taxon>
        <taxon>Aphididae</taxon>
        <taxon>Sipha</taxon>
    </lineage>
</organism>
<accession>A0A2S2QH86</accession>
<dbReference type="EMBL" id="GGMS01007881">
    <property type="protein sequence ID" value="MBY77084.1"/>
    <property type="molecule type" value="Transcribed_RNA"/>
</dbReference>
<protein>
    <submittedName>
        <fullName evidence="2">Uncharacterized protein</fullName>
    </submittedName>
</protein>
<name>A0A2S2QH86_9HEMI</name>
<dbReference type="AlphaFoldDB" id="A0A2S2QH86"/>
<dbReference type="OrthoDB" id="10021598at2759"/>
<evidence type="ECO:0000313" key="2">
    <source>
        <dbReference type="EMBL" id="MBY77084.1"/>
    </source>
</evidence>
<feature type="compositionally biased region" description="Basic residues" evidence="1">
    <location>
        <begin position="243"/>
        <end position="265"/>
    </location>
</feature>